<evidence type="ECO:0000313" key="1">
    <source>
        <dbReference type="EMBL" id="CAB4885244.1"/>
    </source>
</evidence>
<organism evidence="1">
    <name type="scientific">freshwater metagenome</name>
    <dbReference type="NCBI Taxonomy" id="449393"/>
    <lineage>
        <taxon>unclassified sequences</taxon>
        <taxon>metagenomes</taxon>
        <taxon>ecological metagenomes</taxon>
    </lineage>
</organism>
<protein>
    <submittedName>
        <fullName evidence="1">Unannotated protein</fullName>
    </submittedName>
</protein>
<accession>A0A6J7EV94</accession>
<sequence length="98" mass="10555">MSSTAANTMLYPDSTHDTVPSLPFNSFAIVSRATLTIVVSTAESATPIEVHMSTLFPRVIATHPPYCAGSFAPVVSVRRCYCWATRTTTVSSILSTTR</sequence>
<reference evidence="1" key="1">
    <citation type="submission" date="2020-05" db="EMBL/GenBank/DDBJ databases">
        <authorList>
            <person name="Chiriac C."/>
            <person name="Salcher M."/>
            <person name="Ghai R."/>
            <person name="Kavagutti S V."/>
        </authorList>
    </citation>
    <scope>NUCLEOTIDE SEQUENCE</scope>
</reference>
<gene>
    <name evidence="1" type="ORF">UFOPK3417_01828</name>
</gene>
<proteinExistence type="predicted"/>
<dbReference type="AlphaFoldDB" id="A0A6J7EV94"/>
<dbReference type="EMBL" id="CAFBLR010000234">
    <property type="protein sequence ID" value="CAB4885244.1"/>
    <property type="molecule type" value="Genomic_DNA"/>
</dbReference>
<name>A0A6J7EV94_9ZZZZ</name>